<keyword evidence="2" id="KW-1133">Transmembrane helix</keyword>
<evidence type="ECO:0000259" key="4">
    <source>
        <dbReference type="Pfam" id="PF26237"/>
    </source>
</evidence>
<reference evidence="6" key="1">
    <citation type="submission" date="2021-03" db="EMBL/GenBank/DDBJ databases">
        <title>Genomic Encyclopedia of Type Strains, Phase IV (KMG-IV): sequencing the most valuable type-strain genomes for metagenomic binning, comparative biology and taxonomic classification.</title>
        <authorList>
            <person name="Goeker M."/>
        </authorList>
    </citation>
    <scope>NUCLEOTIDE SEQUENCE</scope>
    <source>
        <strain evidence="6">DSM 26232</strain>
    </source>
</reference>
<keyword evidence="2" id="KW-0472">Membrane</keyword>
<evidence type="ECO:0000313" key="7">
    <source>
        <dbReference type="Proteomes" id="UP000823736"/>
    </source>
</evidence>
<feature type="region of interest" description="Disordered" evidence="1">
    <location>
        <begin position="90"/>
        <end position="110"/>
    </location>
</feature>
<proteinExistence type="predicted"/>
<dbReference type="Pfam" id="PF26238">
    <property type="entry name" value="DUF8054_M"/>
    <property type="match status" value="1"/>
</dbReference>
<comment type="caution">
    <text evidence="6">The sequence shown here is derived from an EMBL/GenBank/DDBJ whole genome shotgun (WGS) entry which is preliminary data.</text>
</comment>
<protein>
    <submittedName>
        <fullName evidence="6">Uncharacterized protein</fullName>
    </submittedName>
</protein>
<evidence type="ECO:0000259" key="3">
    <source>
        <dbReference type="Pfam" id="PF26236"/>
    </source>
</evidence>
<dbReference type="InterPro" id="IPR058675">
    <property type="entry name" value="DUF8054_C"/>
</dbReference>
<name>A0A8T4GTS1_9EURY</name>
<feature type="domain" description="DUF8054" evidence="3">
    <location>
        <begin position="11"/>
        <end position="89"/>
    </location>
</feature>
<organism evidence="6 7">
    <name type="scientific">Halolamina salifodinae</name>
    <dbReference type="NCBI Taxonomy" id="1202767"/>
    <lineage>
        <taxon>Archaea</taxon>
        <taxon>Methanobacteriati</taxon>
        <taxon>Methanobacteriota</taxon>
        <taxon>Stenosarchaea group</taxon>
        <taxon>Halobacteria</taxon>
        <taxon>Halobacteriales</taxon>
        <taxon>Haloferacaceae</taxon>
    </lineage>
</organism>
<dbReference type="RefSeq" id="WP_209490500.1">
    <property type="nucleotide sequence ID" value="NZ_JAGGLC010000001.1"/>
</dbReference>
<accession>A0A8T4GTS1</accession>
<dbReference type="EMBL" id="JAGGLC010000001">
    <property type="protein sequence ID" value="MBP1986246.1"/>
    <property type="molecule type" value="Genomic_DNA"/>
</dbReference>
<evidence type="ECO:0000256" key="1">
    <source>
        <dbReference type="SAM" id="MobiDB-lite"/>
    </source>
</evidence>
<dbReference type="Pfam" id="PF26236">
    <property type="entry name" value="DUF8054_N"/>
    <property type="match status" value="1"/>
</dbReference>
<keyword evidence="7" id="KW-1185">Reference proteome</keyword>
<evidence type="ECO:0000259" key="5">
    <source>
        <dbReference type="Pfam" id="PF26238"/>
    </source>
</evidence>
<feature type="transmembrane region" description="Helical" evidence="2">
    <location>
        <begin position="21"/>
        <end position="43"/>
    </location>
</feature>
<dbReference type="AlphaFoldDB" id="A0A8T4GTS1"/>
<dbReference type="Proteomes" id="UP000823736">
    <property type="component" value="Unassembled WGS sequence"/>
</dbReference>
<dbReference type="OrthoDB" id="292134at2157"/>
<dbReference type="InterPro" id="IPR058775">
    <property type="entry name" value="DUF8054_M"/>
</dbReference>
<feature type="domain" description="DUF8054" evidence="5">
    <location>
        <begin position="111"/>
        <end position="229"/>
    </location>
</feature>
<feature type="domain" description="DUF8054" evidence="4">
    <location>
        <begin position="233"/>
        <end position="273"/>
    </location>
</feature>
<dbReference type="InterPro" id="IPR058674">
    <property type="entry name" value="DUF8054_N"/>
</dbReference>
<evidence type="ECO:0000313" key="6">
    <source>
        <dbReference type="EMBL" id="MBP1986246.1"/>
    </source>
</evidence>
<feature type="compositionally biased region" description="Basic and acidic residues" evidence="1">
    <location>
        <begin position="90"/>
        <end position="103"/>
    </location>
</feature>
<evidence type="ECO:0000256" key="2">
    <source>
        <dbReference type="SAM" id="Phobius"/>
    </source>
</evidence>
<keyword evidence="2" id="KW-0812">Transmembrane</keyword>
<sequence length="278" mass="29711">MFPRSDGQRLSTLREPTYTGANRCIPCTVVNLVLAAALAVAVAAVWPPLAPVVALLSLASIYLRGYLVPGTPTLTKRYLPDRMLAWFGKPTERSRTDRGDRGPRLTTDLGPESALREAGVLETVPANEADEADGTRLSSEFRTAWVDALEALETADVADGVRATFGDAAETTPVGGDLTTVVDGERLVGWETDASLRADIAAAELLATRDADWETLGGPDRQELLSTLRAYLDRCPDCGGTVELTESLVESCCRPADRTVTAQCVDCGTMLLDVGERA</sequence>
<dbReference type="Pfam" id="PF26237">
    <property type="entry name" value="DUF8054_C"/>
    <property type="match status" value="1"/>
</dbReference>
<gene>
    <name evidence="6" type="ORF">J2753_000719</name>
</gene>